<accession>A0AAE3G1Y6</accession>
<gene>
    <name evidence="5" type="primary">prmC</name>
    <name evidence="8" type="ORF">J2T57_000050</name>
</gene>
<dbReference type="NCBIfam" id="TIGR03534">
    <property type="entry name" value="RF_mod_PrmC"/>
    <property type="match status" value="1"/>
</dbReference>
<evidence type="ECO:0000259" key="6">
    <source>
        <dbReference type="Pfam" id="PF05175"/>
    </source>
</evidence>
<evidence type="ECO:0000259" key="7">
    <source>
        <dbReference type="Pfam" id="PF17827"/>
    </source>
</evidence>
<dbReference type="EMBL" id="JALJXV010000001">
    <property type="protein sequence ID" value="MCP1672958.1"/>
    <property type="molecule type" value="Genomic_DNA"/>
</dbReference>
<feature type="binding site" evidence="5">
    <location>
        <begin position="133"/>
        <end position="137"/>
    </location>
    <ligand>
        <name>S-adenosyl-L-methionine</name>
        <dbReference type="ChEBI" id="CHEBI:59789"/>
    </ligand>
</feature>
<dbReference type="InterPro" id="IPR040758">
    <property type="entry name" value="PrmC_N"/>
</dbReference>
<dbReference type="AlphaFoldDB" id="A0AAE3G1Y6"/>
<feature type="domain" description="Methyltransferase small" evidence="6">
    <location>
        <begin position="129"/>
        <end position="206"/>
    </location>
</feature>
<dbReference type="HAMAP" id="MF_02126">
    <property type="entry name" value="RF_methyltr_PrmC"/>
    <property type="match status" value="1"/>
</dbReference>
<dbReference type="Pfam" id="PF17827">
    <property type="entry name" value="PrmC_N"/>
    <property type="match status" value="1"/>
</dbReference>
<dbReference type="PANTHER" id="PTHR18895:SF74">
    <property type="entry name" value="MTRF1L RELEASE FACTOR GLUTAMINE METHYLTRANSFERASE"/>
    <property type="match status" value="1"/>
</dbReference>
<protein>
    <recommendedName>
        <fullName evidence="5">Release factor glutamine methyltransferase</fullName>
        <shortName evidence="5">RF MTase</shortName>
        <ecNumber evidence="5">2.1.1.297</ecNumber>
    </recommendedName>
    <alternativeName>
        <fullName evidence="5">N5-glutamine methyltransferase PrmC</fullName>
    </alternativeName>
    <alternativeName>
        <fullName evidence="5">Protein-(glutamine-N5) MTase PrmC</fullName>
    </alternativeName>
    <alternativeName>
        <fullName evidence="5">Protein-glutamine N-methyltransferase PrmC</fullName>
    </alternativeName>
</protein>
<evidence type="ECO:0000256" key="4">
    <source>
        <dbReference type="ARBA" id="ARBA00048391"/>
    </source>
</evidence>
<dbReference type="InterPro" id="IPR029063">
    <property type="entry name" value="SAM-dependent_MTases_sf"/>
</dbReference>
<keyword evidence="1 5" id="KW-0489">Methyltransferase</keyword>
<keyword evidence="2 5" id="KW-0808">Transferase</keyword>
<feature type="binding site" evidence="5">
    <location>
        <position position="198"/>
    </location>
    <ligand>
        <name>S-adenosyl-L-methionine</name>
        <dbReference type="ChEBI" id="CHEBI:59789"/>
    </ligand>
</feature>
<dbReference type="Proteomes" id="UP001205843">
    <property type="component" value="Unassembled WGS sequence"/>
</dbReference>
<comment type="catalytic activity">
    <reaction evidence="4 5">
        <text>L-glutaminyl-[peptide chain release factor] + S-adenosyl-L-methionine = N(5)-methyl-L-glutaminyl-[peptide chain release factor] + S-adenosyl-L-homocysteine + H(+)</text>
        <dbReference type="Rhea" id="RHEA:42896"/>
        <dbReference type="Rhea" id="RHEA-COMP:10271"/>
        <dbReference type="Rhea" id="RHEA-COMP:10272"/>
        <dbReference type="ChEBI" id="CHEBI:15378"/>
        <dbReference type="ChEBI" id="CHEBI:30011"/>
        <dbReference type="ChEBI" id="CHEBI:57856"/>
        <dbReference type="ChEBI" id="CHEBI:59789"/>
        <dbReference type="ChEBI" id="CHEBI:61891"/>
        <dbReference type="EC" id="2.1.1.297"/>
    </reaction>
</comment>
<evidence type="ECO:0000313" key="9">
    <source>
        <dbReference type="Proteomes" id="UP001205843"/>
    </source>
</evidence>
<reference evidence="8" key="1">
    <citation type="submission" date="2022-03" db="EMBL/GenBank/DDBJ databases">
        <title>Genomic Encyclopedia of Type Strains, Phase III (KMG-III): the genomes of soil and plant-associated and newly described type strains.</title>
        <authorList>
            <person name="Whitman W."/>
        </authorList>
    </citation>
    <scope>NUCLEOTIDE SEQUENCE</scope>
    <source>
        <strain evidence="8">ANL 6-2</strain>
    </source>
</reference>
<organism evidence="8 9">
    <name type="scientific">Natronocella acetinitrilica</name>
    <dbReference type="NCBI Taxonomy" id="414046"/>
    <lineage>
        <taxon>Bacteria</taxon>
        <taxon>Pseudomonadati</taxon>
        <taxon>Pseudomonadota</taxon>
        <taxon>Gammaproteobacteria</taxon>
        <taxon>Chromatiales</taxon>
        <taxon>Ectothiorhodospiraceae</taxon>
        <taxon>Natronocella</taxon>
    </lineage>
</organism>
<keyword evidence="3 5" id="KW-0949">S-adenosyl-L-methionine</keyword>
<comment type="caution">
    <text evidence="8">The sequence shown here is derived from an EMBL/GenBank/DDBJ whole genome shotgun (WGS) entry which is preliminary data.</text>
</comment>
<sequence>MRKDRPGAAEQPPMELDKRLHSIEQQLTAATDTPRLEAELLVEHATGLNRTARYTRPDQQLTAEQNAHLRALVERRMTGEPIAYLIGSQGFRRLILDVTPAVLIPRPETELVVERCLARMARAPSPLLIADLGTGSGALALALADEVPGARVCGVDQSSDALAVARANGERLGLQVEWLQGDWFAPLAGRTFSVITANPPYVAEDDPHLATGDVRFEPDTALTAGADGMRDLQIIIGQAPDYLHPGGWLFVEHGYDQEAQVGACFRRAGFVDVATFRDLGGQPRVTEGRWPG</sequence>
<feature type="binding site" evidence="5">
    <location>
        <position position="156"/>
    </location>
    <ligand>
        <name>S-adenosyl-L-methionine</name>
        <dbReference type="ChEBI" id="CHEBI:59789"/>
    </ligand>
</feature>
<dbReference type="SUPFAM" id="SSF53335">
    <property type="entry name" value="S-adenosyl-L-methionine-dependent methyltransferases"/>
    <property type="match status" value="1"/>
</dbReference>
<dbReference type="InterPro" id="IPR004556">
    <property type="entry name" value="HemK-like"/>
</dbReference>
<dbReference type="NCBIfam" id="TIGR00536">
    <property type="entry name" value="hemK_fam"/>
    <property type="match status" value="1"/>
</dbReference>
<keyword evidence="9" id="KW-1185">Reference proteome</keyword>
<dbReference type="RefSeq" id="WP_253472524.1">
    <property type="nucleotide sequence ID" value="NZ_JALJXV010000001.1"/>
</dbReference>
<evidence type="ECO:0000256" key="2">
    <source>
        <dbReference type="ARBA" id="ARBA00022679"/>
    </source>
</evidence>
<feature type="domain" description="Release factor glutamine methyltransferase N-terminal" evidence="7">
    <location>
        <begin position="20"/>
        <end position="87"/>
    </location>
</feature>
<evidence type="ECO:0000256" key="1">
    <source>
        <dbReference type="ARBA" id="ARBA00022603"/>
    </source>
</evidence>
<comment type="function">
    <text evidence="5">Methylates the class 1 translation termination release factors RF1/PrfA and RF2/PrfB on the glutamine residue of the universally conserved GGQ motif.</text>
</comment>
<name>A0AAE3G1Y6_9GAMM</name>
<dbReference type="InterPro" id="IPR050320">
    <property type="entry name" value="N5-glutamine_MTase"/>
</dbReference>
<evidence type="ECO:0000256" key="5">
    <source>
        <dbReference type="HAMAP-Rule" id="MF_02126"/>
    </source>
</evidence>
<dbReference type="GO" id="GO:0032259">
    <property type="term" value="P:methylation"/>
    <property type="evidence" value="ECO:0007669"/>
    <property type="project" value="UniProtKB-KW"/>
</dbReference>
<dbReference type="EC" id="2.1.1.297" evidence="5"/>
<feature type="binding site" evidence="5">
    <location>
        <position position="183"/>
    </location>
    <ligand>
        <name>S-adenosyl-L-methionine</name>
        <dbReference type="ChEBI" id="CHEBI:59789"/>
    </ligand>
</feature>
<dbReference type="InterPro" id="IPR019874">
    <property type="entry name" value="RF_methyltr_PrmC"/>
</dbReference>
<dbReference type="Pfam" id="PF05175">
    <property type="entry name" value="MTS"/>
    <property type="match status" value="1"/>
</dbReference>
<comment type="similarity">
    <text evidence="5">Belongs to the protein N5-glutamine methyltransferase family. PrmC subfamily.</text>
</comment>
<dbReference type="Gene3D" id="1.10.8.10">
    <property type="entry name" value="DNA helicase RuvA subunit, C-terminal domain"/>
    <property type="match status" value="1"/>
</dbReference>
<evidence type="ECO:0000313" key="8">
    <source>
        <dbReference type="EMBL" id="MCP1672958.1"/>
    </source>
</evidence>
<dbReference type="InterPro" id="IPR007848">
    <property type="entry name" value="Small_mtfrase_dom"/>
</dbReference>
<dbReference type="PANTHER" id="PTHR18895">
    <property type="entry name" value="HEMK METHYLTRANSFERASE"/>
    <property type="match status" value="1"/>
</dbReference>
<proteinExistence type="inferred from homology"/>
<feature type="binding site" evidence="5">
    <location>
        <begin position="198"/>
        <end position="201"/>
    </location>
    <ligand>
        <name>substrate</name>
    </ligand>
</feature>
<dbReference type="Gene3D" id="3.40.50.150">
    <property type="entry name" value="Vaccinia Virus protein VP39"/>
    <property type="match status" value="1"/>
</dbReference>
<dbReference type="GO" id="GO:0102559">
    <property type="term" value="F:peptide chain release factor N(5)-glutamine methyltransferase activity"/>
    <property type="evidence" value="ECO:0007669"/>
    <property type="project" value="UniProtKB-EC"/>
</dbReference>
<dbReference type="FunFam" id="3.40.50.150:FF:000053">
    <property type="entry name" value="Release factor glutamine methyltransferase"/>
    <property type="match status" value="1"/>
</dbReference>
<evidence type="ECO:0000256" key="3">
    <source>
        <dbReference type="ARBA" id="ARBA00022691"/>
    </source>
</evidence>
<dbReference type="CDD" id="cd02440">
    <property type="entry name" value="AdoMet_MTases"/>
    <property type="match status" value="1"/>
</dbReference>